<proteinExistence type="predicted"/>
<dbReference type="RefSeq" id="WP_155618297.1">
    <property type="nucleotide sequence ID" value="NZ_WOAA01000011.1"/>
</dbReference>
<keyword evidence="4" id="KW-1185">Reference proteome</keyword>
<name>A0ABW9T205_9BACL</name>
<reference evidence="3 4" key="1">
    <citation type="submission" date="2019-11" db="EMBL/GenBank/DDBJ databases">
        <title>Draft genome sequences of five Paenibacillus species of dairy origin.</title>
        <authorList>
            <person name="Olajide A.M."/>
            <person name="Chen S."/>
            <person name="Lapointe G."/>
        </authorList>
    </citation>
    <scope>NUCLEOTIDE SEQUENCE [LARGE SCALE GENOMIC DNA]</scope>
    <source>
        <strain evidence="3 4">3CS1</strain>
    </source>
</reference>
<dbReference type="InterPro" id="IPR029063">
    <property type="entry name" value="SAM-dependent_MTases_sf"/>
</dbReference>
<evidence type="ECO:0000259" key="2">
    <source>
        <dbReference type="Pfam" id="PF21302"/>
    </source>
</evidence>
<comment type="caution">
    <text evidence="3">The sequence shown here is derived from an EMBL/GenBank/DDBJ whole genome shotgun (WGS) entry which is preliminary data.</text>
</comment>
<keyword evidence="3" id="KW-0808">Transferase</keyword>
<dbReference type="GO" id="GO:0008168">
    <property type="term" value="F:methyltransferase activity"/>
    <property type="evidence" value="ECO:0007669"/>
    <property type="project" value="UniProtKB-KW"/>
</dbReference>
<dbReference type="GO" id="GO:0032259">
    <property type="term" value="P:methylation"/>
    <property type="evidence" value="ECO:0007669"/>
    <property type="project" value="UniProtKB-KW"/>
</dbReference>
<evidence type="ECO:0000259" key="1">
    <source>
        <dbReference type="Pfam" id="PF08241"/>
    </source>
</evidence>
<protein>
    <submittedName>
        <fullName evidence="3">Methyltransferase domain-containing protein</fullName>
    </submittedName>
</protein>
<organism evidence="3 4">
    <name type="scientific">Paenibacillus campinasensis</name>
    <dbReference type="NCBI Taxonomy" id="66347"/>
    <lineage>
        <taxon>Bacteria</taxon>
        <taxon>Bacillati</taxon>
        <taxon>Bacillota</taxon>
        <taxon>Bacilli</taxon>
        <taxon>Bacillales</taxon>
        <taxon>Paenibacillaceae</taxon>
        <taxon>Paenibacillus</taxon>
    </lineage>
</organism>
<feature type="domain" description="Methyltransferase type 11" evidence="1">
    <location>
        <begin position="109"/>
        <end position="186"/>
    </location>
</feature>
<accession>A0ABW9T205</accession>
<dbReference type="Pfam" id="PF21302">
    <property type="entry name" value="Zn_ribbon_RlmA"/>
    <property type="match status" value="1"/>
</dbReference>
<dbReference type="SUPFAM" id="SSF53335">
    <property type="entry name" value="S-adenosyl-L-methionine-dependent methyltransferases"/>
    <property type="match status" value="1"/>
</dbReference>
<keyword evidence="3" id="KW-0489">Methyltransferase</keyword>
<dbReference type="InterPro" id="IPR016718">
    <property type="entry name" value="rRNA_m1G-MeTrfase_A_prd"/>
</dbReference>
<dbReference type="InterPro" id="IPR013216">
    <property type="entry name" value="Methyltransf_11"/>
</dbReference>
<dbReference type="Gene3D" id="3.40.50.150">
    <property type="entry name" value="Vaccinia Virus protein VP39"/>
    <property type="match status" value="1"/>
</dbReference>
<dbReference type="Pfam" id="PF08241">
    <property type="entry name" value="Methyltransf_11"/>
    <property type="match status" value="1"/>
</dbReference>
<evidence type="ECO:0000313" key="4">
    <source>
        <dbReference type="Proteomes" id="UP000435177"/>
    </source>
</evidence>
<sequence length="299" mass="33481">MSQHQHDRLRIRTKALRQHEHLFRCPVCTASMKFAEHSAALVCDNHHSFDVSRHGYINLLAGRSSTKYDKALFQSRKRMNDSGFFQPMLAEIIDVVQELAEERGQLTLLDAGCGEGSHLTAIGRALDGEKPGRCVRAGLDIAKEGVLTAAKSDRDSVWCVGDLAQAPFADQQFDVILNILSPSNYAEFNRLLTAEGLVLKVIPGIGYLKELREMLYPDSGHRRETNDQLLRLFTRHYELVAQRPVQYRYQVGPALMKDLVSMTPLAWGAAEEDITAVLGQETADMTVDLMMVCGRRRPG</sequence>
<dbReference type="InterPro" id="IPR048647">
    <property type="entry name" value="RlmA_N"/>
</dbReference>
<feature type="domain" description="23S rRNA (guanine(745)-N(1))-methyltransferase N-terminal" evidence="2">
    <location>
        <begin position="23"/>
        <end position="60"/>
    </location>
</feature>
<dbReference type="EMBL" id="WOAA01000011">
    <property type="protein sequence ID" value="MUG67154.1"/>
    <property type="molecule type" value="Genomic_DNA"/>
</dbReference>
<dbReference type="PIRSF" id="PIRSF018249">
    <property type="entry name" value="MyrA_prd"/>
    <property type="match status" value="1"/>
</dbReference>
<dbReference type="Proteomes" id="UP000435177">
    <property type="component" value="Unassembled WGS sequence"/>
</dbReference>
<evidence type="ECO:0000313" key="3">
    <source>
        <dbReference type="EMBL" id="MUG67154.1"/>
    </source>
</evidence>
<gene>
    <name evidence="3" type="ORF">GNP94_14235</name>
</gene>